<dbReference type="AlphaFoldDB" id="A0A843UQA8"/>
<proteinExistence type="predicted"/>
<evidence type="ECO:0000313" key="2">
    <source>
        <dbReference type="EMBL" id="MQL83093.1"/>
    </source>
</evidence>
<comment type="caution">
    <text evidence="2">The sequence shown here is derived from an EMBL/GenBank/DDBJ whole genome shotgun (WGS) entry which is preliminary data.</text>
</comment>
<dbReference type="OrthoDB" id="780629at2759"/>
<sequence length="120" mass="13481">MRQRPSRARKSNEEAEKKLPCQVGLKLRNLEGGGGAKERPWRRNGGRVSDFEGSKDATVIVRGNVIAAETDENFICATLDWWPPDKCNYNQCPWGNASVLNLDLHHPFLAKAIQGMQCFL</sequence>
<dbReference type="EMBL" id="NMUH01000674">
    <property type="protein sequence ID" value="MQL83093.1"/>
    <property type="molecule type" value="Genomic_DNA"/>
</dbReference>
<dbReference type="PANTHER" id="PTHR14363:SF21">
    <property type="entry name" value="HEPARANASE-LIKE PROTEIN 1"/>
    <property type="match status" value="1"/>
</dbReference>
<dbReference type="GO" id="GO:0004566">
    <property type="term" value="F:beta-glucuronidase activity"/>
    <property type="evidence" value="ECO:0007669"/>
    <property type="project" value="TreeGrafter"/>
</dbReference>
<dbReference type="Proteomes" id="UP000652761">
    <property type="component" value="Unassembled WGS sequence"/>
</dbReference>
<keyword evidence="3" id="KW-1185">Reference proteome</keyword>
<organism evidence="2 3">
    <name type="scientific">Colocasia esculenta</name>
    <name type="common">Wild taro</name>
    <name type="synonym">Arum esculentum</name>
    <dbReference type="NCBI Taxonomy" id="4460"/>
    <lineage>
        <taxon>Eukaryota</taxon>
        <taxon>Viridiplantae</taxon>
        <taxon>Streptophyta</taxon>
        <taxon>Embryophyta</taxon>
        <taxon>Tracheophyta</taxon>
        <taxon>Spermatophyta</taxon>
        <taxon>Magnoliopsida</taxon>
        <taxon>Liliopsida</taxon>
        <taxon>Araceae</taxon>
        <taxon>Aroideae</taxon>
        <taxon>Colocasieae</taxon>
        <taxon>Colocasia</taxon>
    </lineage>
</organism>
<feature type="region of interest" description="Disordered" evidence="1">
    <location>
        <begin position="30"/>
        <end position="49"/>
    </location>
</feature>
<dbReference type="PANTHER" id="PTHR14363">
    <property type="entry name" value="HEPARANASE-RELATED"/>
    <property type="match status" value="1"/>
</dbReference>
<dbReference type="InterPro" id="IPR005199">
    <property type="entry name" value="Glyco_hydro_79"/>
</dbReference>
<accession>A0A843UQA8</accession>
<dbReference type="GO" id="GO:0009505">
    <property type="term" value="C:plant-type cell wall"/>
    <property type="evidence" value="ECO:0007669"/>
    <property type="project" value="TreeGrafter"/>
</dbReference>
<name>A0A843UQA8_COLES</name>
<reference evidence="2" key="1">
    <citation type="submission" date="2017-07" db="EMBL/GenBank/DDBJ databases">
        <title>Taro Niue Genome Assembly and Annotation.</title>
        <authorList>
            <person name="Atibalentja N."/>
            <person name="Keating K."/>
            <person name="Fields C.J."/>
        </authorList>
    </citation>
    <scope>NUCLEOTIDE SEQUENCE</scope>
    <source>
        <strain evidence="2">Niue_2</strain>
        <tissue evidence="2">Leaf</tissue>
    </source>
</reference>
<gene>
    <name evidence="2" type="ORF">Taro_015585</name>
</gene>
<dbReference type="GO" id="GO:0016020">
    <property type="term" value="C:membrane"/>
    <property type="evidence" value="ECO:0007669"/>
    <property type="project" value="InterPro"/>
</dbReference>
<dbReference type="Pfam" id="PF03662">
    <property type="entry name" value="Glyco_hydro_79n"/>
    <property type="match status" value="1"/>
</dbReference>
<protein>
    <submittedName>
        <fullName evidence="2">Uncharacterized protein</fullName>
    </submittedName>
</protein>
<evidence type="ECO:0000256" key="1">
    <source>
        <dbReference type="SAM" id="MobiDB-lite"/>
    </source>
</evidence>
<evidence type="ECO:0000313" key="3">
    <source>
        <dbReference type="Proteomes" id="UP000652761"/>
    </source>
</evidence>